<feature type="transmembrane region" description="Helical" evidence="8">
    <location>
        <begin position="247"/>
        <end position="276"/>
    </location>
</feature>
<organism evidence="9 10">
    <name type="scientific">Rhodococcus chondri</name>
    <dbReference type="NCBI Taxonomy" id="3065941"/>
    <lineage>
        <taxon>Bacteria</taxon>
        <taxon>Bacillati</taxon>
        <taxon>Actinomycetota</taxon>
        <taxon>Actinomycetes</taxon>
        <taxon>Mycobacteriales</taxon>
        <taxon>Nocardiaceae</taxon>
        <taxon>Rhodococcus</taxon>
    </lineage>
</organism>
<feature type="transmembrane region" description="Helical" evidence="8">
    <location>
        <begin position="63"/>
        <end position="83"/>
    </location>
</feature>
<evidence type="ECO:0000256" key="7">
    <source>
        <dbReference type="ARBA" id="ARBA00023136"/>
    </source>
</evidence>
<reference evidence="9 10" key="1">
    <citation type="submission" date="2023-08" db="EMBL/GenBank/DDBJ databases">
        <authorList>
            <person name="Girao M."/>
            <person name="Carvalho M.F."/>
        </authorList>
    </citation>
    <scope>NUCLEOTIDE SEQUENCE [LARGE SCALE GENOMIC DNA]</scope>
    <source>
        <strain evidence="9 10">CC-R104</strain>
    </source>
</reference>
<keyword evidence="4" id="KW-1003">Cell membrane</keyword>
<feature type="transmembrane region" description="Helical" evidence="8">
    <location>
        <begin position="103"/>
        <end position="121"/>
    </location>
</feature>
<evidence type="ECO:0000256" key="1">
    <source>
        <dbReference type="ARBA" id="ARBA00004651"/>
    </source>
</evidence>
<evidence type="ECO:0000256" key="8">
    <source>
        <dbReference type="SAM" id="Phobius"/>
    </source>
</evidence>
<name>A0ABU7JRB8_9NOCA</name>
<keyword evidence="10" id="KW-1185">Reference proteome</keyword>
<evidence type="ECO:0000256" key="6">
    <source>
        <dbReference type="ARBA" id="ARBA00022989"/>
    </source>
</evidence>
<feature type="transmembrane region" description="Helical" evidence="8">
    <location>
        <begin position="153"/>
        <end position="179"/>
    </location>
</feature>
<dbReference type="PANTHER" id="PTHR30472">
    <property type="entry name" value="FERRIC ENTEROBACTIN TRANSPORT SYSTEM PERMEASE PROTEIN"/>
    <property type="match status" value="1"/>
</dbReference>
<feature type="transmembrane region" description="Helical" evidence="8">
    <location>
        <begin position="313"/>
        <end position="335"/>
    </location>
</feature>
<feature type="transmembrane region" description="Helical" evidence="8">
    <location>
        <begin position="200"/>
        <end position="218"/>
    </location>
</feature>
<evidence type="ECO:0000256" key="2">
    <source>
        <dbReference type="ARBA" id="ARBA00007935"/>
    </source>
</evidence>
<sequence>MSVLESSKSSPARNETADTAKARRVLSPGVRLAIVGVLTALAVACYLFLFIRGSFDFAFPRRLTVLGAMIIAAFAHGMGTVVFHTVTNNRILTPSIIGFDSLYTLMQTLTVFFFGATAIANTEGTPKLIAQTTLMVVLATILYRWLFSGRFGSLFLMLLVGVVLGMAFDSLSTFVQRVLSPTEYDMLSVELMGRLSSVDSDYLPLAFGVCFVVGVILWRRRHRLDALLLGRETATNIGVEYKRELTLMLVLIALLVAFATALAGPMTFFGFLVATLAYQIAGSYKHQYVMPMAFLLGVLTLAAGQFFMQHIFYAGGFLTVIIEFVGGILFLLMILRKGTL</sequence>
<evidence type="ECO:0000313" key="10">
    <source>
        <dbReference type="Proteomes" id="UP001331936"/>
    </source>
</evidence>
<keyword evidence="7 8" id="KW-0472">Membrane</keyword>
<accession>A0ABU7JRB8</accession>
<gene>
    <name evidence="9" type="ORF">Q8814_09630</name>
</gene>
<dbReference type="SUPFAM" id="SSF81345">
    <property type="entry name" value="ABC transporter involved in vitamin B12 uptake, BtuC"/>
    <property type="match status" value="1"/>
</dbReference>
<keyword evidence="3" id="KW-0813">Transport</keyword>
<dbReference type="InterPro" id="IPR037294">
    <property type="entry name" value="ABC_BtuC-like"/>
</dbReference>
<feature type="transmembrane region" description="Helical" evidence="8">
    <location>
        <begin position="32"/>
        <end position="51"/>
    </location>
</feature>
<comment type="subcellular location">
    <subcellularLocation>
        <location evidence="1">Cell membrane</location>
        <topology evidence="1">Multi-pass membrane protein</topology>
    </subcellularLocation>
</comment>
<proteinExistence type="inferred from homology"/>
<dbReference type="EMBL" id="JAUZMZ010000041">
    <property type="protein sequence ID" value="MEE2032365.1"/>
    <property type="molecule type" value="Genomic_DNA"/>
</dbReference>
<keyword evidence="5 8" id="KW-0812">Transmembrane</keyword>
<keyword evidence="6 8" id="KW-1133">Transmembrane helix</keyword>
<comment type="caution">
    <text evidence="9">The sequence shown here is derived from an EMBL/GenBank/DDBJ whole genome shotgun (WGS) entry which is preliminary data.</text>
</comment>
<dbReference type="Pfam" id="PF01032">
    <property type="entry name" value="FecCD"/>
    <property type="match status" value="1"/>
</dbReference>
<dbReference type="InterPro" id="IPR000522">
    <property type="entry name" value="ABC_transptr_permease_BtuC"/>
</dbReference>
<dbReference type="Proteomes" id="UP001331936">
    <property type="component" value="Unassembled WGS sequence"/>
</dbReference>
<feature type="transmembrane region" description="Helical" evidence="8">
    <location>
        <begin position="128"/>
        <end position="147"/>
    </location>
</feature>
<dbReference type="PANTHER" id="PTHR30472:SF19">
    <property type="entry name" value="PETROBACTIN IMPORT SYSTEM PERMEASE PROTEIN YCLO"/>
    <property type="match status" value="1"/>
</dbReference>
<dbReference type="Gene3D" id="1.10.3470.10">
    <property type="entry name" value="ABC transporter involved in vitamin B12 uptake, BtuC"/>
    <property type="match status" value="1"/>
</dbReference>
<protein>
    <submittedName>
        <fullName evidence="9">Iron chelate uptake ABC transporter family permease subunit</fullName>
    </submittedName>
</protein>
<comment type="similarity">
    <text evidence="2">Belongs to the binding-protein-dependent transport system permease family. FecCD subfamily.</text>
</comment>
<evidence type="ECO:0000256" key="3">
    <source>
        <dbReference type="ARBA" id="ARBA00022448"/>
    </source>
</evidence>
<feature type="transmembrane region" description="Helical" evidence="8">
    <location>
        <begin position="288"/>
        <end position="307"/>
    </location>
</feature>
<evidence type="ECO:0000313" key="9">
    <source>
        <dbReference type="EMBL" id="MEE2032365.1"/>
    </source>
</evidence>
<dbReference type="RefSeq" id="WP_330151786.1">
    <property type="nucleotide sequence ID" value="NZ_JAUZMZ010000041.1"/>
</dbReference>
<evidence type="ECO:0000256" key="4">
    <source>
        <dbReference type="ARBA" id="ARBA00022475"/>
    </source>
</evidence>
<evidence type="ECO:0000256" key="5">
    <source>
        <dbReference type="ARBA" id="ARBA00022692"/>
    </source>
</evidence>